<dbReference type="InterPro" id="IPR029018">
    <property type="entry name" value="Hex-like_dom2"/>
</dbReference>
<dbReference type="Pfam" id="PF13290">
    <property type="entry name" value="CHB_HEX_C_1"/>
    <property type="match status" value="1"/>
</dbReference>
<proteinExistence type="inferred from homology"/>
<reference evidence="12" key="1">
    <citation type="submission" date="2016-11" db="EMBL/GenBank/DDBJ databases">
        <authorList>
            <person name="Varghese N."/>
            <person name="Submissions S."/>
        </authorList>
    </citation>
    <scope>NUCLEOTIDE SEQUENCE [LARGE SCALE GENOMIC DNA]</scope>
    <source>
        <strain evidence="12">DSM 24579</strain>
    </source>
</reference>
<protein>
    <recommendedName>
        <fullName evidence="3">beta-N-acetylhexosaminidase</fullName>
        <ecNumber evidence="3">3.2.1.52</ecNumber>
    </recommendedName>
</protein>
<evidence type="ECO:0000256" key="1">
    <source>
        <dbReference type="ARBA" id="ARBA00001231"/>
    </source>
</evidence>
<keyword evidence="7" id="KW-0732">Signal</keyword>
<feature type="domain" description="Glycoside hydrolase family 20 catalytic" evidence="8">
    <location>
        <begin position="164"/>
        <end position="513"/>
    </location>
</feature>
<dbReference type="GO" id="GO:0030203">
    <property type="term" value="P:glycosaminoglycan metabolic process"/>
    <property type="evidence" value="ECO:0007669"/>
    <property type="project" value="TreeGrafter"/>
</dbReference>
<sequence length="774" mass="87559">MKYFSYLLCVMVLVFSACSGNKEKTFSKDEITLIPKPAEMKLNKGSFEFTKETGFVVQGSQQKEIAGLLNAKFKSAAGWEMKILEENPDANFIQFKENKDLKDEAYNLEVKKDKIVIEAGSSSGYIYGVETLRQLLPLELESDEKVGDVAWQIPQLTIKDEPRFKWRGLMLDVSRHFFEKEYVLKTIDRLAFLKMNTLHLHLVDDQGWRIEIKKYPKLTEVGAFRVDQEEKHWDARSDNDPDEKGTYGGFYTQEDIKEIVAYAGKHGIDVVPEIEMPAHVTSAIAAYPELSCAGEPVAVPSGGLWPITDIYCAGKDETFDFLEDVLLEVMELFPSKYIHVGGDEATKTEWEKCEDCQRRIREEGLAGVDELQSYFIQRMEEFISSHDRVLIGWDEILEGGLAPGATVMSWRGTKGGWEASEQGHDVIMTPGSHVYFNFYQGDFDTEPMAFSGFTPLSKVYEFDPVVDSMSTAQKKHVLGGQANLWSEFISTTERSEYMLFPRLAALSEVLWTPEENKDWADFSRRMHVMFKRFDKMNINYAMSAYSVTAESEVDATSGEIKIILKNEFPDSEIRYTLNDENIDESSSVYNEPIQVDSSSLLRAAVFENGKAKGDTLVKDFHFHKAVGAKVTYNPIYNDSYTGVGENTAVNVIRATKNFHDGQWLGWLGEDVEAILELDEKVKVEKVKVGAMENQGSGIYFPVKATAFLSKDGKNYKKAGSVSRDFKVNGAIGLKDFEIEVEPQEAKFIKVKVETYKGLPGKGKAWLFLDEIIVE</sequence>
<organism evidence="11 12">
    <name type="scientific">Salegentibacter echinorum</name>
    <dbReference type="NCBI Taxonomy" id="1073325"/>
    <lineage>
        <taxon>Bacteria</taxon>
        <taxon>Pseudomonadati</taxon>
        <taxon>Bacteroidota</taxon>
        <taxon>Flavobacteriia</taxon>
        <taxon>Flavobacteriales</taxon>
        <taxon>Flavobacteriaceae</taxon>
        <taxon>Salegentibacter</taxon>
    </lineage>
</organism>
<dbReference type="Proteomes" id="UP000183945">
    <property type="component" value="Unassembled WGS sequence"/>
</dbReference>
<dbReference type="AlphaFoldDB" id="A0A1M5I995"/>
<feature type="active site" description="Proton donor" evidence="6">
    <location>
        <position position="344"/>
    </location>
</feature>
<dbReference type="InterPro" id="IPR025705">
    <property type="entry name" value="Beta_hexosaminidase_sua/sub"/>
</dbReference>
<dbReference type="InterPro" id="IPR015882">
    <property type="entry name" value="HEX_bac_N"/>
</dbReference>
<dbReference type="RefSeq" id="WP_072879866.1">
    <property type="nucleotide sequence ID" value="NZ_FQVT01000007.1"/>
</dbReference>
<evidence type="ECO:0000256" key="5">
    <source>
        <dbReference type="ARBA" id="ARBA00023295"/>
    </source>
</evidence>
<comment type="catalytic activity">
    <reaction evidence="1">
        <text>Hydrolysis of terminal non-reducing N-acetyl-D-hexosamine residues in N-acetyl-beta-D-hexosaminides.</text>
        <dbReference type="EC" id="3.2.1.52"/>
    </reaction>
</comment>
<evidence type="ECO:0000256" key="6">
    <source>
        <dbReference type="PIRSR" id="PIRSR625705-1"/>
    </source>
</evidence>
<dbReference type="Gene3D" id="3.30.379.10">
    <property type="entry name" value="Chitobiase/beta-hexosaminidase domain 2-like"/>
    <property type="match status" value="1"/>
</dbReference>
<dbReference type="PANTHER" id="PTHR22600">
    <property type="entry name" value="BETA-HEXOSAMINIDASE"/>
    <property type="match status" value="1"/>
</dbReference>
<evidence type="ECO:0000256" key="3">
    <source>
        <dbReference type="ARBA" id="ARBA00012663"/>
    </source>
</evidence>
<evidence type="ECO:0000313" key="11">
    <source>
        <dbReference type="EMBL" id="SHG24353.1"/>
    </source>
</evidence>
<dbReference type="PROSITE" id="PS51257">
    <property type="entry name" value="PROKAR_LIPOPROTEIN"/>
    <property type="match status" value="1"/>
</dbReference>
<evidence type="ECO:0000313" key="12">
    <source>
        <dbReference type="Proteomes" id="UP000183945"/>
    </source>
</evidence>
<dbReference type="GO" id="GO:0005975">
    <property type="term" value="P:carbohydrate metabolic process"/>
    <property type="evidence" value="ECO:0007669"/>
    <property type="project" value="InterPro"/>
</dbReference>
<dbReference type="GO" id="GO:0016020">
    <property type="term" value="C:membrane"/>
    <property type="evidence" value="ECO:0007669"/>
    <property type="project" value="TreeGrafter"/>
</dbReference>
<dbReference type="CDD" id="cd06563">
    <property type="entry name" value="GH20_chitobiase-like"/>
    <property type="match status" value="1"/>
</dbReference>
<dbReference type="Gene3D" id="3.20.20.80">
    <property type="entry name" value="Glycosidases"/>
    <property type="match status" value="1"/>
</dbReference>
<dbReference type="InterPro" id="IPR017853">
    <property type="entry name" value="GH"/>
</dbReference>
<evidence type="ECO:0000256" key="4">
    <source>
        <dbReference type="ARBA" id="ARBA00022801"/>
    </source>
</evidence>
<dbReference type="Pfam" id="PF02838">
    <property type="entry name" value="Glyco_hydro_20b"/>
    <property type="match status" value="1"/>
</dbReference>
<dbReference type="Pfam" id="PF00728">
    <property type="entry name" value="Glyco_hydro_20"/>
    <property type="match status" value="1"/>
</dbReference>
<keyword evidence="4" id="KW-0378">Hydrolase</keyword>
<dbReference type="SUPFAM" id="SSF51445">
    <property type="entry name" value="(Trans)glycosidases"/>
    <property type="match status" value="1"/>
</dbReference>
<keyword evidence="5" id="KW-0326">Glycosidase</keyword>
<feature type="signal peptide" evidence="7">
    <location>
        <begin position="1"/>
        <end position="19"/>
    </location>
</feature>
<dbReference type="InterPro" id="IPR059177">
    <property type="entry name" value="GH29D-like_dom"/>
</dbReference>
<evidence type="ECO:0000259" key="10">
    <source>
        <dbReference type="Pfam" id="PF13290"/>
    </source>
</evidence>
<name>A0A1M5I995_SALEC</name>
<evidence type="ECO:0000259" key="9">
    <source>
        <dbReference type="Pfam" id="PF02838"/>
    </source>
</evidence>
<feature type="domain" description="GH29D-like beta-sandwich" evidence="10">
    <location>
        <begin position="558"/>
        <end position="614"/>
    </location>
</feature>
<comment type="similarity">
    <text evidence="2">Belongs to the glycosyl hydrolase 20 family.</text>
</comment>
<keyword evidence="12" id="KW-1185">Reference proteome</keyword>
<gene>
    <name evidence="11" type="ORF">SAMN05444483_10718</name>
</gene>
<evidence type="ECO:0000256" key="7">
    <source>
        <dbReference type="SAM" id="SignalP"/>
    </source>
</evidence>
<dbReference type="OrthoDB" id="9763537at2"/>
<dbReference type="SUPFAM" id="SSF55545">
    <property type="entry name" value="beta-N-acetylhexosaminidase-like domain"/>
    <property type="match status" value="1"/>
</dbReference>
<dbReference type="PANTHER" id="PTHR22600:SF57">
    <property type="entry name" value="BETA-N-ACETYLHEXOSAMINIDASE"/>
    <property type="match status" value="1"/>
</dbReference>
<dbReference type="InterPro" id="IPR015883">
    <property type="entry name" value="Glyco_hydro_20_cat"/>
</dbReference>
<evidence type="ECO:0000256" key="2">
    <source>
        <dbReference type="ARBA" id="ARBA00006285"/>
    </source>
</evidence>
<feature type="domain" description="Beta-hexosaminidase bacterial type N-terminal" evidence="9">
    <location>
        <begin position="31"/>
        <end position="160"/>
    </location>
</feature>
<dbReference type="PRINTS" id="PR00738">
    <property type="entry name" value="GLHYDRLASE20"/>
</dbReference>
<accession>A0A1M5I995</accession>
<dbReference type="EMBL" id="FQVT01000007">
    <property type="protein sequence ID" value="SHG24353.1"/>
    <property type="molecule type" value="Genomic_DNA"/>
</dbReference>
<dbReference type="GO" id="GO:0004563">
    <property type="term" value="F:beta-N-acetylhexosaminidase activity"/>
    <property type="evidence" value="ECO:0007669"/>
    <property type="project" value="UniProtKB-EC"/>
</dbReference>
<feature type="chain" id="PRO_5012815968" description="beta-N-acetylhexosaminidase" evidence="7">
    <location>
        <begin position="20"/>
        <end position="774"/>
    </location>
</feature>
<dbReference type="STRING" id="1073325.SAMN05444483_10718"/>
<dbReference type="EC" id="3.2.1.52" evidence="3"/>
<evidence type="ECO:0000259" key="8">
    <source>
        <dbReference type="Pfam" id="PF00728"/>
    </source>
</evidence>